<proteinExistence type="predicted"/>
<dbReference type="Proteomes" id="UP000051451">
    <property type="component" value="Unassembled WGS sequence"/>
</dbReference>
<evidence type="ECO:0000313" key="3">
    <source>
        <dbReference type="EMBL" id="KRM06237.1"/>
    </source>
</evidence>
<dbReference type="PANTHER" id="PTHR48081">
    <property type="entry name" value="AB HYDROLASE SUPERFAMILY PROTEIN C4A8.06C"/>
    <property type="match status" value="1"/>
</dbReference>
<feature type="domain" description="BD-FAE-like" evidence="2">
    <location>
        <begin position="52"/>
        <end position="165"/>
    </location>
</feature>
<organism evidence="3 4">
    <name type="scientific">Liquorilactobacillus ghanensis DSM 18630</name>
    <dbReference type="NCBI Taxonomy" id="1423750"/>
    <lineage>
        <taxon>Bacteria</taxon>
        <taxon>Bacillati</taxon>
        <taxon>Bacillota</taxon>
        <taxon>Bacilli</taxon>
        <taxon>Lactobacillales</taxon>
        <taxon>Lactobacillaceae</taxon>
        <taxon>Liquorilactobacillus</taxon>
    </lineage>
</organism>
<dbReference type="RefSeq" id="WP_057871849.1">
    <property type="nucleotide sequence ID" value="NZ_AZGB01000016.1"/>
</dbReference>
<dbReference type="STRING" id="1423750.FC89_GL001109"/>
<dbReference type="InterPro" id="IPR050300">
    <property type="entry name" value="GDXG_lipolytic_enzyme"/>
</dbReference>
<dbReference type="PATRIC" id="fig|1423750.3.peg.1135"/>
<dbReference type="SUPFAM" id="SSF53474">
    <property type="entry name" value="alpha/beta-Hydrolases"/>
    <property type="match status" value="1"/>
</dbReference>
<dbReference type="EMBL" id="AZGB01000016">
    <property type="protein sequence ID" value="KRM06237.1"/>
    <property type="molecule type" value="Genomic_DNA"/>
</dbReference>
<evidence type="ECO:0000259" key="2">
    <source>
        <dbReference type="Pfam" id="PF20434"/>
    </source>
</evidence>
<dbReference type="GeneID" id="98319128"/>
<keyword evidence="4" id="KW-1185">Reference proteome</keyword>
<evidence type="ECO:0000256" key="1">
    <source>
        <dbReference type="ARBA" id="ARBA00022801"/>
    </source>
</evidence>
<gene>
    <name evidence="3" type="ORF">FC89_GL001109</name>
</gene>
<dbReference type="InterPro" id="IPR029058">
    <property type="entry name" value="AB_hydrolase_fold"/>
</dbReference>
<accession>A0A0R1VLN2</accession>
<dbReference type="OrthoDB" id="9815425at2"/>
<keyword evidence="1" id="KW-0378">Hydrolase</keyword>
<dbReference type="Gene3D" id="3.40.50.1820">
    <property type="entry name" value="alpha/beta hydrolase"/>
    <property type="match status" value="1"/>
</dbReference>
<dbReference type="AlphaFoldDB" id="A0A0R1VLN2"/>
<comment type="caution">
    <text evidence="3">The sequence shown here is derived from an EMBL/GenBank/DDBJ whole genome shotgun (WGS) entry which is preliminary data.</text>
</comment>
<dbReference type="Pfam" id="PF20434">
    <property type="entry name" value="BD-FAE"/>
    <property type="match status" value="1"/>
</dbReference>
<dbReference type="ESTHER" id="9laco-a0a0r1vln2">
    <property type="family name" value="BD-FAE"/>
</dbReference>
<name>A0A0R1VLN2_9LACO</name>
<reference evidence="3 4" key="1">
    <citation type="journal article" date="2015" name="Genome Announc.">
        <title>Expanding the biotechnology potential of lactobacilli through comparative genomics of 213 strains and associated genera.</title>
        <authorList>
            <person name="Sun Z."/>
            <person name="Harris H.M."/>
            <person name="McCann A."/>
            <person name="Guo C."/>
            <person name="Argimon S."/>
            <person name="Zhang W."/>
            <person name="Yang X."/>
            <person name="Jeffery I.B."/>
            <person name="Cooney J.C."/>
            <person name="Kagawa T.F."/>
            <person name="Liu W."/>
            <person name="Song Y."/>
            <person name="Salvetti E."/>
            <person name="Wrobel A."/>
            <person name="Rasinkangas P."/>
            <person name="Parkhill J."/>
            <person name="Rea M.C."/>
            <person name="O'Sullivan O."/>
            <person name="Ritari J."/>
            <person name="Douillard F.P."/>
            <person name="Paul Ross R."/>
            <person name="Yang R."/>
            <person name="Briner A.E."/>
            <person name="Felis G.E."/>
            <person name="de Vos W.M."/>
            <person name="Barrangou R."/>
            <person name="Klaenhammer T.R."/>
            <person name="Caufield P.W."/>
            <person name="Cui Y."/>
            <person name="Zhang H."/>
            <person name="O'Toole P.W."/>
        </authorList>
    </citation>
    <scope>NUCLEOTIDE SEQUENCE [LARGE SCALE GENOMIC DNA]</scope>
    <source>
        <strain evidence="3 4">DSM 18630</strain>
    </source>
</reference>
<sequence>MVDKQIELAIEQIRTEWKKGDDQRDAGLPLEIPEVKRIDNIVYGPDPKWNSLDIYLPKNVVGKIPTIINIHGGGWCYGTKETYQFYGLGLAKRGFAFINPNYRLAPEAVFPAELDDVNCYIHWVAKHAQEYNLDTNNVFLVGDSAGGQMAEQYAAILKNPTFRAKFGYQLPELKFRAIALNSAAVFVLDPGMIGGAVKGYFTDEVLKNKRDLLDTEKYITADYLPTYISTATEDFIRDASIKFAGFLAEKGIKHVFKEYGDKEHPRPHVFLINQKDYIADQANDDEIKFFKQFIVKS</sequence>
<dbReference type="GO" id="GO:0016787">
    <property type="term" value="F:hydrolase activity"/>
    <property type="evidence" value="ECO:0007669"/>
    <property type="project" value="UniProtKB-KW"/>
</dbReference>
<protein>
    <recommendedName>
        <fullName evidence="2">BD-FAE-like domain-containing protein</fullName>
    </recommendedName>
</protein>
<dbReference type="InterPro" id="IPR049492">
    <property type="entry name" value="BD-FAE-like_dom"/>
</dbReference>
<evidence type="ECO:0000313" key="4">
    <source>
        <dbReference type="Proteomes" id="UP000051451"/>
    </source>
</evidence>